<feature type="non-terminal residue" evidence="2">
    <location>
        <position position="1"/>
    </location>
</feature>
<evidence type="ECO:0000313" key="2">
    <source>
        <dbReference type="EMBL" id="RKF77762.1"/>
    </source>
</evidence>
<name>A0A420IT98_9PEZI</name>
<accession>A0A420IT98</accession>
<dbReference type="Pfam" id="PF22936">
    <property type="entry name" value="Pol_BBD"/>
    <property type="match status" value="1"/>
</dbReference>
<dbReference type="EMBL" id="MCBQ01006961">
    <property type="protein sequence ID" value="RKF77762.1"/>
    <property type="molecule type" value="Genomic_DNA"/>
</dbReference>
<comment type="caution">
    <text evidence="2">The sequence shown here is derived from an EMBL/GenBank/DDBJ whole genome shotgun (WGS) entry which is preliminary data.</text>
</comment>
<reference evidence="2 3" key="1">
    <citation type="journal article" date="2018" name="BMC Genomics">
        <title>Comparative genome analyses reveal sequence features reflecting distinct modes of host-adaptation between dicot and monocot powdery mildew.</title>
        <authorList>
            <person name="Wu Y."/>
            <person name="Ma X."/>
            <person name="Pan Z."/>
            <person name="Kale S.D."/>
            <person name="Song Y."/>
            <person name="King H."/>
            <person name="Zhang Q."/>
            <person name="Presley C."/>
            <person name="Deng X."/>
            <person name="Wei C.I."/>
            <person name="Xiao S."/>
        </authorList>
    </citation>
    <scope>NUCLEOTIDE SEQUENCE [LARGE SCALE GENOMIC DNA]</scope>
    <source>
        <strain evidence="2">UMSG3</strain>
    </source>
</reference>
<dbReference type="AlphaFoldDB" id="A0A420IT98"/>
<proteinExistence type="predicted"/>
<organism evidence="2 3">
    <name type="scientific">Golovinomyces cichoracearum</name>
    <dbReference type="NCBI Taxonomy" id="62708"/>
    <lineage>
        <taxon>Eukaryota</taxon>
        <taxon>Fungi</taxon>
        <taxon>Dikarya</taxon>
        <taxon>Ascomycota</taxon>
        <taxon>Pezizomycotina</taxon>
        <taxon>Leotiomycetes</taxon>
        <taxon>Erysiphales</taxon>
        <taxon>Erysiphaceae</taxon>
        <taxon>Golovinomyces</taxon>
    </lineage>
</organism>
<evidence type="ECO:0000313" key="3">
    <source>
        <dbReference type="Proteomes" id="UP000283383"/>
    </source>
</evidence>
<feature type="domain" description="Retrovirus-related Pol polyprotein from transposon TNT 1-94-like beta-barrel" evidence="1">
    <location>
        <begin position="243"/>
        <end position="325"/>
    </location>
</feature>
<protein>
    <recommendedName>
        <fullName evidence="1">Retrovirus-related Pol polyprotein from transposon TNT 1-94-like beta-barrel domain-containing protein</fullName>
    </recommendedName>
</protein>
<sequence>FAPTDRARELRVTRLYNDALVYGDNEPVIRWLDNYQHVYEKAKELNLPGITGYRAHYDFIYAIKIIDAEYSKYLSIQLEKKRKKDKVPFLSEMIEDFRNHQRQEQAFGETDRNFRDERRVVAATFKEDFETRSNENSEKNKQKYNEKECFCGSIHAWNPKLKWVIKKYGYDGFKNEKTEETDHNIQNTGAVNFRSGNQKAAAVLTTRQSKSISEESLWSQHVFSLNKKDERKFDNNFHLSNKWIIDNGADTHVANSTRNFEEIKKANEGEILYAGKGAYFIESYGNVVLPLKSDVTGEYLLLKDVAYVPGFMTNCVSLDKLTKANIHWNSKNPSILEREGDSSPFCYLFQSGSHCVLTSLSQTQSCHLQDGIV</sequence>
<dbReference type="InterPro" id="IPR054722">
    <property type="entry name" value="PolX-like_BBD"/>
</dbReference>
<keyword evidence="3" id="KW-1185">Reference proteome</keyword>
<gene>
    <name evidence="2" type="ORF">GcM3_069030</name>
</gene>
<evidence type="ECO:0000259" key="1">
    <source>
        <dbReference type="Pfam" id="PF22936"/>
    </source>
</evidence>
<dbReference type="Proteomes" id="UP000283383">
    <property type="component" value="Unassembled WGS sequence"/>
</dbReference>